<proteinExistence type="predicted"/>
<accession>A0AAV2EDH0</accession>
<sequence length="127" mass="14449">MDNTRDAQDARATEDTKITRRQERPRLAQIAPIPVNSAKKDGIAQIRVSHTKIKQVAFAEYPLMGGNCWACDSDLTPLKKHQGYSRQGKVRESHRSQVRESRRVERASRAGIKRAGKDHPRRGARKH</sequence>
<feature type="compositionally biased region" description="Basic and acidic residues" evidence="1">
    <location>
        <begin position="1"/>
        <end position="26"/>
    </location>
</feature>
<dbReference type="AlphaFoldDB" id="A0AAV2EDH0"/>
<name>A0AAV2EDH0_9ROSI</name>
<feature type="region of interest" description="Disordered" evidence="1">
    <location>
        <begin position="79"/>
        <end position="127"/>
    </location>
</feature>
<dbReference type="Proteomes" id="UP001497516">
    <property type="component" value="Chromosome 4"/>
</dbReference>
<evidence type="ECO:0000313" key="2">
    <source>
        <dbReference type="EMBL" id="CAL1383802.1"/>
    </source>
</evidence>
<feature type="compositionally biased region" description="Basic residues" evidence="1">
    <location>
        <begin position="111"/>
        <end position="127"/>
    </location>
</feature>
<organism evidence="2 3">
    <name type="scientific">Linum trigynum</name>
    <dbReference type="NCBI Taxonomy" id="586398"/>
    <lineage>
        <taxon>Eukaryota</taxon>
        <taxon>Viridiplantae</taxon>
        <taxon>Streptophyta</taxon>
        <taxon>Embryophyta</taxon>
        <taxon>Tracheophyta</taxon>
        <taxon>Spermatophyta</taxon>
        <taxon>Magnoliopsida</taxon>
        <taxon>eudicotyledons</taxon>
        <taxon>Gunneridae</taxon>
        <taxon>Pentapetalae</taxon>
        <taxon>rosids</taxon>
        <taxon>fabids</taxon>
        <taxon>Malpighiales</taxon>
        <taxon>Linaceae</taxon>
        <taxon>Linum</taxon>
    </lineage>
</organism>
<keyword evidence="3" id="KW-1185">Reference proteome</keyword>
<protein>
    <submittedName>
        <fullName evidence="2">Uncharacterized protein</fullName>
    </submittedName>
</protein>
<evidence type="ECO:0000256" key="1">
    <source>
        <dbReference type="SAM" id="MobiDB-lite"/>
    </source>
</evidence>
<dbReference type="EMBL" id="OZ034817">
    <property type="protein sequence ID" value="CAL1383802.1"/>
    <property type="molecule type" value="Genomic_DNA"/>
</dbReference>
<gene>
    <name evidence="2" type="ORF">LTRI10_LOCUS25048</name>
</gene>
<evidence type="ECO:0000313" key="3">
    <source>
        <dbReference type="Proteomes" id="UP001497516"/>
    </source>
</evidence>
<reference evidence="2 3" key="1">
    <citation type="submission" date="2024-04" db="EMBL/GenBank/DDBJ databases">
        <authorList>
            <person name="Fracassetti M."/>
        </authorList>
    </citation>
    <scope>NUCLEOTIDE SEQUENCE [LARGE SCALE GENOMIC DNA]</scope>
</reference>
<feature type="region of interest" description="Disordered" evidence="1">
    <location>
        <begin position="1"/>
        <end position="27"/>
    </location>
</feature>
<feature type="compositionally biased region" description="Basic and acidic residues" evidence="1">
    <location>
        <begin position="89"/>
        <end position="108"/>
    </location>
</feature>